<accession>A0A494YWV7</accession>
<feature type="region of interest" description="Disordered" evidence="1">
    <location>
        <begin position="165"/>
        <end position="280"/>
    </location>
</feature>
<keyword evidence="2" id="KW-0472">Membrane</keyword>
<dbReference type="Proteomes" id="UP000272238">
    <property type="component" value="Unassembled WGS sequence"/>
</dbReference>
<evidence type="ECO:0000256" key="2">
    <source>
        <dbReference type="SAM" id="Phobius"/>
    </source>
</evidence>
<evidence type="ECO:0000313" key="4">
    <source>
        <dbReference type="EMBL" id="RKQ14701.1"/>
    </source>
</evidence>
<dbReference type="AlphaFoldDB" id="A0A494YWV7"/>
<protein>
    <recommendedName>
        <fullName evidence="3">RsgI N-terminal anti-sigma domain-containing protein</fullName>
    </recommendedName>
</protein>
<evidence type="ECO:0000256" key="1">
    <source>
        <dbReference type="SAM" id="MobiDB-lite"/>
    </source>
</evidence>
<comment type="caution">
    <text evidence="4">The sequence shown here is derived from an EMBL/GenBank/DDBJ whole genome shotgun (WGS) entry which is preliminary data.</text>
</comment>
<organism evidence="4 5">
    <name type="scientific">Ureibacillus endophyticus</name>
    <dbReference type="NCBI Taxonomy" id="1978490"/>
    <lineage>
        <taxon>Bacteria</taxon>
        <taxon>Bacillati</taxon>
        <taxon>Bacillota</taxon>
        <taxon>Bacilli</taxon>
        <taxon>Bacillales</taxon>
        <taxon>Caryophanaceae</taxon>
        <taxon>Ureibacillus</taxon>
    </lineage>
</organism>
<feature type="compositionally biased region" description="Low complexity" evidence="1">
    <location>
        <begin position="255"/>
        <end position="264"/>
    </location>
</feature>
<name>A0A494YWV7_9BACL</name>
<dbReference type="EMBL" id="RBZN01000040">
    <property type="protein sequence ID" value="RKQ14701.1"/>
    <property type="molecule type" value="Genomic_DNA"/>
</dbReference>
<sequence>MRTYKGIVCEKNKYDMIFMTRNGEFLRGIPLHANAEIGDEVEFRLTATPNRRKTLKFLAPAIVAALIMLLLTSSLFYQSNNVYATIQLEGEKSIEFKVDKNGKVISARSLKDEKLELNHYQGKSIDVVITDVIEEFPPKNEDYEIKTNYKNQVDTNLNDRIEKAVKQHKEKQHSKPSEVEDIKNQEAPIKEKESKNENNPNSKQSIQKPNNENKKAITPEHTNPQNNKMKEKQTPPGQEKVEQQQLKKEQKSNENAKQSQSNNKNKSEKQNNNGKKGDQN</sequence>
<dbReference type="PROSITE" id="PS51849">
    <property type="entry name" value="RSGI_N"/>
    <property type="match status" value="1"/>
</dbReference>
<feature type="compositionally biased region" description="Basic and acidic residues" evidence="1">
    <location>
        <begin position="165"/>
        <end position="196"/>
    </location>
</feature>
<dbReference type="OrthoDB" id="9800626at2"/>
<dbReference type="Pfam" id="PF12791">
    <property type="entry name" value="RsgI_N"/>
    <property type="match status" value="1"/>
</dbReference>
<reference evidence="4 5" key="1">
    <citation type="journal article" date="2016" name="Antonie Van Leeuwenhoek">
        <title>Lysinibacillus endophyticus sp. nov., an indole-3-acetic acid producing endophytic bacterium isolated from corn root (Zea mays cv. Xinken-5).</title>
        <authorList>
            <person name="Yu J."/>
            <person name="Guan X."/>
            <person name="Liu C."/>
            <person name="Xiang W."/>
            <person name="Yu Z."/>
            <person name="Liu X."/>
            <person name="Wang G."/>
        </authorList>
    </citation>
    <scope>NUCLEOTIDE SEQUENCE [LARGE SCALE GENOMIC DNA]</scope>
    <source>
        <strain evidence="4 5">DSM 100506</strain>
    </source>
</reference>
<evidence type="ECO:0000313" key="5">
    <source>
        <dbReference type="Proteomes" id="UP000272238"/>
    </source>
</evidence>
<feature type="compositionally biased region" description="Basic and acidic residues" evidence="1">
    <location>
        <begin position="228"/>
        <end position="254"/>
    </location>
</feature>
<feature type="domain" description="RsgI N-terminal anti-sigma" evidence="3">
    <location>
        <begin position="4"/>
        <end position="52"/>
    </location>
</feature>
<gene>
    <name evidence="4" type="ORF">D8M03_13565</name>
</gene>
<proteinExistence type="predicted"/>
<feature type="compositionally biased region" description="Basic and acidic residues" evidence="1">
    <location>
        <begin position="265"/>
        <end position="280"/>
    </location>
</feature>
<feature type="transmembrane region" description="Helical" evidence="2">
    <location>
        <begin position="57"/>
        <end position="77"/>
    </location>
</feature>
<keyword evidence="5" id="KW-1185">Reference proteome</keyword>
<dbReference type="InterPro" id="IPR024449">
    <property type="entry name" value="Anti-sigma_RsgI_N"/>
</dbReference>
<dbReference type="RefSeq" id="WP_121215365.1">
    <property type="nucleotide sequence ID" value="NZ_RBZN01000040.1"/>
</dbReference>
<evidence type="ECO:0000259" key="3">
    <source>
        <dbReference type="PROSITE" id="PS51849"/>
    </source>
</evidence>
<keyword evidence="2" id="KW-0812">Transmembrane</keyword>
<keyword evidence="2" id="KW-1133">Transmembrane helix</keyword>